<evidence type="ECO:0000313" key="1">
    <source>
        <dbReference type="EMBL" id="KAK1378596.1"/>
    </source>
</evidence>
<gene>
    <name evidence="1" type="ORF">POM88_025340</name>
</gene>
<name>A0AAD8I4T9_9APIA</name>
<keyword evidence="2" id="KW-1185">Reference proteome</keyword>
<dbReference type="Proteomes" id="UP001237642">
    <property type="component" value="Unassembled WGS sequence"/>
</dbReference>
<accession>A0AAD8I4T9</accession>
<comment type="caution">
    <text evidence="1">The sequence shown here is derived from an EMBL/GenBank/DDBJ whole genome shotgun (WGS) entry which is preliminary data.</text>
</comment>
<evidence type="ECO:0000313" key="2">
    <source>
        <dbReference type="Proteomes" id="UP001237642"/>
    </source>
</evidence>
<organism evidence="1 2">
    <name type="scientific">Heracleum sosnowskyi</name>
    <dbReference type="NCBI Taxonomy" id="360622"/>
    <lineage>
        <taxon>Eukaryota</taxon>
        <taxon>Viridiplantae</taxon>
        <taxon>Streptophyta</taxon>
        <taxon>Embryophyta</taxon>
        <taxon>Tracheophyta</taxon>
        <taxon>Spermatophyta</taxon>
        <taxon>Magnoliopsida</taxon>
        <taxon>eudicotyledons</taxon>
        <taxon>Gunneridae</taxon>
        <taxon>Pentapetalae</taxon>
        <taxon>asterids</taxon>
        <taxon>campanulids</taxon>
        <taxon>Apiales</taxon>
        <taxon>Apiaceae</taxon>
        <taxon>Apioideae</taxon>
        <taxon>apioid superclade</taxon>
        <taxon>Tordylieae</taxon>
        <taxon>Tordyliinae</taxon>
        <taxon>Heracleum</taxon>
    </lineage>
</organism>
<sequence length="157" mass="17877">MRREDGKKRSMAYIRYETSWNHIGTQRGSMVCIWLLGKDQADLHVNSALPSYKCLRFGSLVSHVAHLVAREIGVSLSIYELRDKIDAISLNEIDESNGWLVGSFDIERDNIENDYVFSEVDGLTYTDVVNASGTGDPYYSTRRLKLQRLKPITKSKT</sequence>
<reference evidence="1" key="1">
    <citation type="submission" date="2023-02" db="EMBL/GenBank/DDBJ databases">
        <title>Genome of toxic invasive species Heracleum sosnowskyi carries increased number of genes despite the absence of recent whole-genome duplications.</title>
        <authorList>
            <person name="Schelkunov M."/>
            <person name="Shtratnikova V."/>
            <person name="Makarenko M."/>
            <person name="Klepikova A."/>
            <person name="Omelchenko D."/>
            <person name="Novikova G."/>
            <person name="Obukhova E."/>
            <person name="Bogdanov V."/>
            <person name="Penin A."/>
            <person name="Logacheva M."/>
        </authorList>
    </citation>
    <scope>NUCLEOTIDE SEQUENCE</scope>
    <source>
        <strain evidence="1">Hsosn_3</strain>
        <tissue evidence="1">Leaf</tissue>
    </source>
</reference>
<reference evidence="1" key="2">
    <citation type="submission" date="2023-05" db="EMBL/GenBank/DDBJ databases">
        <authorList>
            <person name="Schelkunov M.I."/>
        </authorList>
    </citation>
    <scope>NUCLEOTIDE SEQUENCE</scope>
    <source>
        <strain evidence="1">Hsosn_3</strain>
        <tissue evidence="1">Leaf</tissue>
    </source>
</reference>
<dbReference type="EMBL" id="JAUIZM010000006">
    <property type="protein sequence ID" value="KAK1378596.1"/>
    <property type="molecule type" value="Genomic_DNA"/>
</dbReference>
<proteinExistence type="predicted"/>
<protein>
    <submittedName>
        <fullName evidence="1">Uncharacterized protein</fullName>
    </submittedName>
</protein>
<dbReference type="AlphaFoldDB" id="A0AAD8I4T9"/>